<reference evidence="1 2" key="1">
    <citation type="submission" date="2018-05" db="EMBL/GenBank/DDBJ databases">
        <title>Legionella qingyii sp.nov., whole genome shotgun sequence.</title>
        <authorList>
            <person name="Wu H."/>
            <person name="Zhu Q."/>
            <person name="Hu C."/>
        </authorList>
    </citation>
    <scope>NUCLEOTIDE SEQUENCE [LARGE SCALE GENOMIC DNA]</scope>
    <source>
        <strain evidence="1 2">HEB18</strain>
    </source>
</reference>
<organism evidence="1 2">
    <name type="scientific">Legionella qingyii</name>
    <dbReference type="NCBI Taxonomy" id="2184757"/>
    <lineage>
        <taxon>Bacteria</taxon>
        <taxon>Pseudomonadati</taxon>
        <taxon>Pseudomonadota</taxon>
        <taxon>Gammaproteobacteria</taxon>
        <taxon>Legionellales</taxon>
        <taxon>Legionellaceae</taxon>
        <taxon>Legionella</taxon>
    </lineage>
</organism>
<sequence length="76" mass="9037">MVLADFTVEQLSNSMFYCNHDQLIENRESYNKIKGLRHAHPSKALMLILYNLYRKMASKKINFMTQKDNMLHLFVV</sequence>
<proteinExistence type="predicted"/>
<name>A0A317TXN0_9GAMM</name>
<dbReference type="EMBL" id="QHJG01000038">
    <property type="protein sequence ID" value="PWY54314.1"/>
    <property type="molecule type" value="Genomic_DNA"/>
</dbReference>
<evidence type="ECO:0000313" key="1">
    <source>
        <dbReference type="EMBL" id="PWY54314.1"/>
    </source>
</evidence>
<accession>A0A317TXN0</accession>
<dbReference type="Proteomes" id="UP000247152">
    <property type="component" value="Unassembled WGS sequence"/>
</dbReference>
<evidence type="ECO:0000313" key="2">
    <source>
        <dbReference type="Proteomes" id="UP000247152"/>
    </source>
</evidence>
<gene>
    <name evidence="1" type="ORF">DGG96_17860</name>
</gene>
<comment type="caution">
    <text evidence="1">The sequence shown here is derived from an EMBL/GenBank/DDBJ whole genome shotgun (WGS) entry which is preliminary data.</text>
</comment>
<dbReference type="AlphaFoldDB" id="A0A317TXN0"/>
<protein>
    <submittedName>
        <fullName evidence="1">Uncharacterized protein</fullName>
    </submittedName>
</protein>